<evidence type="ECO:0000313" key="2">
    <source>
        <dbReference type="Proteomes" id="UP000075243"/>
    </source>
</evidence>
<organism evidence="1 2">
    <name type="scientific">Cajanus cajan</name>
    <name type="common">Pigeon pea</name>
    <name type="synonym">Cajanus indicus</name>
    <dbReference type="NCBI Taxonomy" id="3821"/>
    <lineage>
        <taxon>Eukaryota</taxon>
        <taxon>Viridiplantae</taxon>
        <taxon>Streptophyta</taxon>
        <taxon>Embryophyta</taxon>
        <taxon>Tracheophyta</taxon>
        <taxon>Spermatophyta</taxon>
        <taxon>Magnoliopsida</taxon>
        <taxon>eudicotyledons</taxon>
        <taxon>Gunneridae</taxon>
        <taxon>Pentapetalae</taxon>
        <taxon>rosids</taxon>
        <taxon>fabids</taxon>
        <taxon>Fabales</taxon>
        <taxon>Fabaceae</taxon>
        <taxon>Papilionoideae</taxon>
        <taxon>50 kb inversion clade</taxon>
        <taxon>NPAAA clade</taxon>
        <taxon>indigoferoid/millettioid clade</taxon>
        <taxon>Phaseoleae</taxon>
        <taxon>Cajanus</taxon>
    </lineage>
</organism>
<evidence type="ECO:0000313" key="1">
    <source>
        <dbReference type="EMBL" id="KYP46215.1"/>
    </source>
</evidence>
<dbReference type="AlphaFoldDB" id="A0A151RUJ6"/>
<protein>
    <submittedName>
        <fullName evidence="1">Uncharacterized protein</fullName>
    </submittedName>
</protein>
<keyword evidence="2" id="KW-1185">Reference proteome</keyword>
<dbReference type="Proteomes" id="UP000075243">
    <property type="component" value="Unassembled WGS sequence"/>
</dbReference>
<name>A0A151RUJ6_CAJCA</name>
<dbReference type="Gramene" id="C.cajan_32451.t">
    <property type="protein sequence ID" value="C.cajan_32451.t.cds1"/>
    <property type="gene ID" value="C.cajan_32451"/>
</dbReference>
<dbReference type="STRING" id="3821.A0A151RUJ6"/>
<accession>A0A151RUJ6</accession>
<dbReference type="EMBL" id="KQ483565">
    <property type="protein sequence ID" value="KYP46215.1"/>
    <property type="molecule type" value="Genomic_DNA"/>
</dbReference>
<proteinExistence type="predicted"/>
<sequence length="51" mass="5994">MENRELRNRLCFTMHDNLLLSVENERLSSEYVTLMATLSDLYQILGTMISQ</sequence>
<reference evidence="1" key="1">
    <citation type="journal article" date="2012" name="Nat. Biotechnol.">
        <title>Draft genome sequence of pigeonpea (Cajanus cajan), an orphan legume crop of resource-poor farmers.</title>
        <authorList>
            <person name="Varshney R.K."/>
            <person name="Chen W."/>
            <person name="Li Y."/>
            <person name="Bharti A.K."/>
            <person name="Saxena R.K."/>
            <person name="Schlueter J.A."/>
            <person name="Donoghue M.T."/>
            <person name="Azam S."/>
            <person name="Fan G."/>
            <person name="Whaley A.M."/>
            <person name="Farmer A.D."/>
            <person name="Sheridan J."/>
            <person name="Iwata A."/>
            <person name="Tuteja R."/>
            <person name="Penmetsa R.V."/>
            <person name="Wu W."/>
            <person name="Upadhyaya H.D."/>
            <person name="Yang S.P."/>
            <person name="Shah T."/>
            <person name="Saxena K.B."/>
            <person name="Michael T."/>
            <person name="McCombie W.R."/>
            <person name="Yang B."/>
            <person name="Zhang G."/>
            <person name="Yang H."/>
            <person name="Wang J."/>
            <person name="Spillane C."/>
            <person name="Cook D.R."/>
            <person name="May G.D."/>
            <person name="Xu X."/>
            <person name="Jackson S.A."/>
        </authorList>
    </citation>
    <scope>NUCLEOTIDE SEQUENCE [LARGE SCALE GENOMIC DNA]</scope>
</reference>
<gene>
    <name evidence="1" type="ORF">KK1_032207</name>
</gene>